<evidence type="ECO:0000313" key="1">
    <source>
        <dbReference type="EMBL" id="MBF4274140.1"/>
    </source>
</evidence>
<reference evidence="1 2" key="1">
    <citation type="journal article" date="2021" name="PeerJ">
        <title>Analysis of 44 Vibrio anguillarum genomes reveals high genetic diversity.</title>
        <authorList>
            <person name="Hansen M.J."/>
            <person name="Dalsgaard I."/>
        </authorList>
    </citation>
    <scope>NUCLEOTIDE SEQUENCE [LARGE SCALE GENOMIC DNA]</scope>
    <source>
        <strain evidence="1 2">17-16730-2A</strain>
    </source>
</reference>
<proteinExistence type="predicted"/>
<sequence>ISQDETSKFESLSEIIKSYGIRSNVVNTLLYCYKEEQDYLSVKKSVMSTKNKGAFNQFTRDLLRIGFHPHAKDPSDLIQLTQSCLQSSLVDAIIILKVNGYHFDNSKYGYIEWVFNLINAHSKPIQQILDLAKDYGDAEGVFFQRSCAWIENDEVVQYRLLIDHFNDAPESSYFDINDNLVSRVIKNISINSIEEILSKEMVLEFGGNKLSVNKSSISNSALLNLIIHINEGKIFTTEEVLLRLMENTRDLARTINIDHIKNFILSAPSELSEIVLLLLIFKRSKNEADHYKLRRKLQNYVIDKNGSSLVNFVDSVSKKSQAVAEYTYEVCTE</sequence>
<dbReference type="Proteomes" id="UP000722957">
    <property type="component" value="Unassembled WGS sequence"/>
</dbReference>
<dbReference type="EMBL" id="RDOM01000099">
    <property type="protein sequence ID" value="MBF4274140.1"/>
    <property type="molecule type" value="Genomic_DNA"/>
</dbReference>
<protein>
    <submittedName>
        <fullName evidence="1">Uncharacterized protein</fullName>
    </submittedName>
</protein>
<evidence type="ECO:0000313" key="2">
    <source>
        <dbReference type="Proteomes" id="UP000722957"/>
    </source>
</evidence>
<name>A0ABD4KRV6_VIBAN</name>
<gene>
    <name evidence="1" type="ORF">EAY07_19395</name>
</gene>
<dbReference type="AlphaFoldDB" id="A0ABD4KRV6"/>
<feature type="non-terminal residue" evidence="1">
    <location>
        <position position="1"/>
    </location>
</feature>
<feature type="non-terminal residue" evidence="1">
    <location>
        <position position="333"/>
    </location>
</feature>
<comment type="caution">
    <text evidence="1">The sequence shown here is derived from an EMBL/GenBank/DDBJ whole genome shotgun (WGS) entry which is preliminary data.</text>
</comment>
<organism evidence="1 2">
    <name type="scientific">Vibrio anguillarum</name>
    <name type="common">Listonella anguillarum</name>
    <dbReference type="NCBI Taxonomy" id="55601"/>
    <lineage>
        <taxon>Bacteria</taxon>
        <taxon>Pseudomonadati</taxon>
        <taxon>Pseudomonadota</taxon>
        <taxon>Gammaproteobacteria</taxon>
        <taxon>Vibrionales</taxon>
        <taxon>Vibrionaceae</taxon>
        <taxon>Vibrio</taxon>
    </lineage>
</organism>
<accession>A0ABD4KRV6</accession>